<keyword evidence="2 4" id="KW-0694">RNA-binding</keyword>
<evidence type="ECO:0000256" key="4">
    <source>
        <dbReference type="PROSITE-ProRule" id="PRU00176"/>
    </source>
</evidence>
<evidence type="ECO:0000313" key="8">
    <source>
        <dbReference type="Proteomes" id="UP000075885"/>
    </source>
</evidence>
<dbReference type="STRING" id="199890.A0A182PS59"/>
<dbReference type="PROSITE" id="PS50102">
    <property type="entry name" value="RRM"/>
    <property type="match status" value="1"/>
</dbReference>
<evidence type="ECO:0000256" key="5">
    <source>
        <dbReference type="SAM" id="MobiDB-lite"/>
    </source>
</evidence>
<dbReference type="GO" id="GO:0003727">
    <property type="term" value="F:single-stranded RNA binding"/>
    <property type="evidence" value="ECO:0007669"/>
    <property type="project" value="TreeGrafter"/>
</dbReference>
<evidence type="ECO:0000256" key="2">
    <source>
        <dbReference type="ARBA" id="ARBA00022884"/>
    </source>
</evidence>
<dbReference type="Pfam" id="PF00076">
    <property type="entry name" value="RRM_1"/>
    <property type="match status" value="1"/>
</dbReference>
<dbReference type="AlphaFoldDB" id="A0A182PS59"/>
<feature type="compositionally biased region" description="Low complexity" evidence="5">
    <location>
        <begin position="103"/>
        <end position="113"/>
    </location>
</feature>
<name>A0A182PS59_9DIPT</name>
<evidence type="ECO:0000256" key="3">
    <source>
        <dbReference type="ARBA" id="ARBA00023242"/>
    </source>
</evidence>
<keyword evidence="3" id="KW-0539">Nucleus</keyword>
<dbReference type="Gene3D" id="3.30.70.330">
    <property type="match status" value="1"/>
</dbReference>
<reference evidence="7" key="2">
    <citation type="submission" date="2020-05" db="UniProtKB">
        <authorList>
            <consortium name="EnsemblMetazoa"/>
        </authorList>
    </citation>
    <scope>IDENTIFICATION</scope>
    <source>
        <strain evidence="7">Epiroticus2</strain>
    </source>
</reference>
<dbReference type="SUPFAM" id="SSF54928">
    <property type="entry name" value="RNA-binding domain, RBD"/>
    <property type="match status" value="1"/>
</dbReference>
<dbReference type="SMART" id="SM00360">
    <property type="entry name" value="RRM"/>
    <property type="match status" value="1"/>
</dbReference>
<reference evidence="8" key="1">
    <citation type="submission" date="2013-03" db="EMBL/GenBank/DDBJ databases">
        <title>The Genome Sequence of Anopheles epiroticus epiroticus2.</title>
        <authorList>
            <consortium name="The Broad Institute Genomics Platform"/>
            <person name="Neafsey D.E."/>
            <person name="Howell P."/>
            <person name="Walker B."/>
            <person name="Young S.K."/>
            <person name="Zeng Q."/>
            <person name="Gargeya S."/>
            <person name="Fitzgerald M."/>
            <person name="Haas B."/>
            <person name="Abouelleil A."/>
            <person name="Allen A.W."/>
            <person name="Alvarado L."/>
            <person name="Arachchi H.M."/>
            <person name="Berlin A.M."/>
            <person name="Chapman S.B."/>
            <person name="Gainer-Dewar J."/>
            <person name="Goldberg J."/>
            <person name="Griggs A."/>
            <person name="Gujja S."/>
            <person name="Hansen M."/>
            <person name="Howarth C."/>
            <person name="Imamovic A."/>
            <person name="Ireland A."/>
            <person name="Larimer J."/>
            <person name="McCowan C."/>
            <person name="Murphy C."/>
            <person name="Pearson M."/>
            <person name="Poon T.W."/>
            <person name="Priest M."/>
            <person name="Roberts A."/>
            <person name="Saif S."/>
            <person name="Shea T."/>
            <person name="Sisk P."/>
            <person name="Sykes S."/>
            <person name="Wortman J."/>
            <person name="Nusbaum C."/>
            <person name="Birren B."/>
        </authorList>
    </citation>
    <scope>NUCLEOTIDE SEQUENCE [LARGE SCALE GENOMIC DNA]</scope>
    <source>
        <strain evidence="8">Epiroticus2</strain>
    </source>
</reference>
<evidence type="ECO:0000256" key="1">
    <source>
        <dbReference type="ARBA" id="ARBA00004642"/>
    </source>
</evidence>
<feature type="compositionally biased region" description="Basic and acidic residues" evidence="5">
    <location>
        <begin position="229"/>
        <end position="244"/>
    </location>
</feature>
<feature type="domain" description="RRM" evidence="6">
    <location>
        <begin position="6"/>
        <end position="83"/>
    </location>
</feature>
<accession>A0A182PS59</accession>
<feature type="region of interest" description="Disordered" evidence="5">
    <location>
        <begin position="175"/>
        <end position="252"/>
    </location>
</feature>
<dbReference type="PANTHER" id="PTHR13798">
    <property type="entry name" value="RNA BINDING MOTIF RBM PROTEIN -RELATED"/>
    <property type="match status" value="1"/>
</dbReference>
<dbReference type="VEuPathDB" id="VectorBase:AEPI009794"/>
<feature type="region of interest" description="Disordered" evidence="5">
    <location>
        <begin position="82"/>
        <end position="124"/>
    </location>
</feature>
<dbReference type="InterPro" id="IPR012677">
    <property type="entry name" value="Nucleotide-bd_a/b_plait_sf"/>
</dbReference>
<dbReference type="GO" id="GO:0005654">
    <property type="term" value="C:nucleoplasm"/>
    <property type="evidence" value="ECO:0007669"/>
    <property type="project" value="UniProtKB-SubCell"/>
</dbReference>
<dbReference type="InterPro" id="IPR000504">
    <property type="entry name" value="RRM_dom"/>
</dbReference>
<sequence length="252" mass="29097">MSEDDRILWCGNLSENVTEDMLYELFLQAGPLENVKIPRDGDRRQRNYAFITFVHACSVEYAINIFDGTVLFQRPLTLHRKNRNGPNPAASPQVNFNYPVGGSTNSSSSNHLRVSSDDFPQPVQQSQAVDDNAFLSVNNFMDQFPGLYSAFANPQNMRLTPEMIAQLGQQMLGADLPPLGDEQSSLQTKLHRNERSHYHDRHNKKPYSREDRYGHKNNRSESNSSSRHSKYDNVNRRNSNEHDHHRNNRRRR</sequence>
<dbReference type="GO" id="GO:0000381">
    <property type="term" value="P:regulation of alternative mRNA splicing, via spliceosome"/>
    <property type="evidence" value="ECO:0007669"/>
    <property type="project" value="TreeGrafter"/>
</dbReference>
<protein>
    <recommendedName>
        <fullName evidence="6">RRM domain-containing protein</fullName>
    </recommendedName>
</protein>
<evidence type="ECO:0000259" key="6">
    <source>
        <dbReference type="PROSITE" id="PS50102"/>
    </source>
</evidence>
<dbReference type="CDD" id="cd12336">
    <property type="entry name" value="RRM_RBM7_like"/>
    <property type="match status" value="1"/>
</dbReference>
<comment type="subcellular location">
    <subcellularLocation>
        <location evidence="1">Nucleus</location>
        <location evidence="1">Nucleoplasm</location>
    </subcellularLocation>
</comment>
<keyword evidence="8" id="KW-1185">Reference proteome</keyword>
<dbReference type="EnsemblMetazoa" id="AEPI009794-RA">
    <property type="protein sequence ID" value="AEPI009794-PA"/>
    <property type="gene ID" value="AEPI009794"/>
</dbReference>
<dbReference type="InterPro" id="IPR052285">
    <property type="entry name" value="NEXT_complex_subunit"/>
</dbReference>
<dbReference type="PANTHER" id="PTHR13798:SF11">
    <property type="entry name" value="RNA-BINDING PROTEIN 7-RELATED"/>
    <property type="match status" value="1"/>
</dbReference>
<organism evidence="7 8">
    <name type="scientific">Anopheles epiroticus</name>
    <dbReference type="NCBI Taxonomy" id="199890"/>
    <lineage>
        <taxon>Eukaryota</taxon>
        <taxon>Metazoa</taxon>
        <taxon>Ecdysozoa</taxon>
        <taxon>Arthropoda</taxon>
        <taxon>Hexapoda</taxon>
        <taxon>Insecta</taxon>
        <taxon>Pterygota</taxon>
        <taxon>Neoptera</taxon>
        <taxon>Endopterygota</taxon>
        <taxon>Diptera</taxon>
        <taxon>Nematocera</taxon>
        <taxon>Culicoidea</taxon>
        <taxon>Culicidae</taxon>
        <taxon>Anophelinae</taxon>
        <taxon>Anopheles</taxon>
    </lineage>
</organism>
<dbReference type="InterPro" id="IPR035979">
    <property type="entry name" value="RBD_domain_sf"/>
</dbReference>
<evidence type="ECO:0000313" key="7">
    <source>
        <dbReference type="EnsemblMetazoa" id="AEPI009794-PA"/>
    </source>
</evidence>
<dbReference type="Proteomes" id="UP000075885">
    <property type="component" value="Unassembled WGS sequence"/>
</dbReference>
<proteinExistence type="predicted"/>